<evidence type="ECO:0000256" key="4">
    <source>
        <dbReference type="HAMAP-Rule" id="MF_01539"/>
    </source>
</evidence>
<dbReference type="Pfam" id="PF05636">
    <property type="entry name" value="HIGH_NTase1"/>
    <property type="match status" value="1"/>
</dbReference>
<keyword evidence="6" id="KW-1185">Reference proteome</keyword>
<comment type="catalytic activity">
    <reaction evidence="4">
        <text>cytidine(34) in elongator tRNA(Met) + acetate + ATP = N(4)-acetylcytidine(34) in elongator tRNA(Met) + AMP + diphosphate</text>
        <dbReference type="Rhea" id="RHEA:58144"/>
        <dbReference type="Rhea" id="RHEA-COMP:10693"/>
        <dbReference type="Rhea" id="RHEA-COMP:10694"/>
        <dbReference type="ChEBI" id="CHEBI:30089"/>
        <dbReference type="ChEBI" id="CHEBI:30616"/>
        <dbReference type="ChEBI" id="CHEBI:33019"/>
        <dbReference type="ChEBI" id="CHEBI:74900"/>
        <dbReference type="ChEBI" id="CHEBI:82748"/>
        <dbReference type="ChEBI" id="CHEBI:456215"/>
    </reaction>
</comment>
<name>A0ABT2QNY9_9STAP</name>
<keyword evidence="4" id="KW-0547">Nucleotide-binding</keyword>
<dbReference type="InterPro" id="IPR008513">
    <property type="entry name" value="tRNA(Met)_cyd_acetate_ligase"/>
</dbReference>
<evidence type="ECO:0000256" key="2">
    <source>
        <dbReference type="ARBA" id="ARBA00022598"/>
    </source>
</evidence>
<comment type="caution">
    <text evidence="5">The sequence shown here is derived from an EMBL/GenBank/DDBJ whole genome shotgun (WGS) entry which is preliminary data.</text>
</comment>
<dbReference type="NCBIfam" id="NF010191">
    <property type="entry name" value="PRK13670.1"/>
    <property type="match status" value="1"/>
</dbReference>
<proteinExistence type="inferred from homology"/>
<evidence type="ECO:0000256" key="3">
    <source>
        <dbReference type="ARBA" id="ARBA00022694"/>
    </source>
</evidence>
<comment type="similarity">
    <text evidence="4">Belongs to the TmcAL family.</text>
</comment>
<protein>
    <recommendedName>
        <fullName evidence="4">tRNA(Met) cytidine acetate ligase</fullName>
        <ecNumber evidence="4">6.3.4.-</ecNumber>
    </recommendedName>
</protein>
<keyword evidence="3 4" id="KW-0819">tRNA processing</keyword>
<accession>A0ABT2QNY9</accession>
<feature type="binding site" evidence="4">
    <location>
        <position position="178"/>
    </location>
    <ligand>
        <name>ATP</name>
        <dbReference type="ChEBI" id="CHEBI:30616"/>
    </ligand>
</feature>
<gene>
    <name evidence="4" type="primary">tmcAL</name>
    <name evidence="5" type="ORF">N9R04_03020</name>
</gene>
<dbReference type="PANTHER" id="PTHR37825">
    <property type="entry name" value="TRNA(MET) CYTIDINE ACETATE LIGASE"/>
    <property type="match status" value="1"/>
</dbReference>
<dbReference type="PANTHER" id="PTHR37825:SF1">
    <property type="entry name" value="TRNA(MET) CYTIDINE ACETATE LIGASE"/>
    <property type="match status" value="1"/>
</dbReference>
<dbReference type="SUPFAM" id="SSF52374">
    <property type="entry name" value="Nucleotidylyl transferase"/>
    <property type="match status" value="1"/>
</dbReference>
<comment type="subcellular location">
    <subcellularLocation>
        <location evidence="4">Cytoplasm</location>
    </subcellularLocation>
</comment>
<dbReference type="Proteomes" id="UP001209553">
    <property type="component" value="Unassembled WGS sequence"/>
</dbReference>
<keyword evidence="4" id="KW-0694">RNA-binding</keyword>
<dbReference type="RefSeq" id="WP_262855060.1">
    <property type="nucleotide sequence ID" value="NZ_JAOPKZ010000004.1"/>
</dbReference>
<keyword evidence="2 4" id="KW-0436">Ligase</keyword>
<organism evidence="5 6">
    <name type="scientific">Staphylococcus marylandisciuri</name>
    <dbReference type="NCBI Taxonomy" id="2981529"/>
    <lineage>
        <taxon>Bacteria</taxon>
        <taxon>Bacillati</taxon>
        <taxon>Bacillota</taxon>
        <taxon>Bacilli</taxon>
        <taxon>Bacillales</taxon>
        <taxon>Staphylococcaceae</taxon>
        <taxon>Staphylococcus</taxon>
    </lineage>
</organism>
<reference evidence="5 6" key="1">
    <citation type="journal article" date="2023" name="Int. J. Syst. Evol. Microbiol.">
        <title>Streptococcus sciuri sp. nov., Staphylococcus marylandisciuri sp. nov. and Staphylococcus americanisciuri sp. nov., isolated from faeces of eastern grey squirrel (Sciurus carolinensis).</title>
        <authorList>
            <person name="Volokhov D.V."/>
            <person name="Zagorodnyaya T.A."/>
            <person name="Furtak V.A."/>
            <person name="Nattanmai G."/>
            <person name="Randall L."/>
            <person name="Jose S."/>
            <person name="Gao Y."/>
            <person name="Eisenberg T."/>
            <person name="Delmonte P."/>
            <person name="Blom J."/>
            <person name="Mitchell K.K."/>
        </authorList>
    </citation>
    <scope>NUCLEOTIDE SEQUENCE [LARGE SCALE GENOMIC DNA]</scope>
    <source>
        <strain evidence="5 6">SQ8-PEA</strain>
    </source>
</reference>
<dbReference type="Gene3D" id="3.40.50.620">
    <property type="entry name" value="HUPs"/>
    <property type="match status" value="1"/>
</dbReference>
<dbReference type="EMBL" id="JAOPKZ010000004">
    <property type="protein sequence ID" value="MCU5745693.1"/>
    <property type="molecule type" value="Genomic_DNA"/>
</dbReference>
<comment type="caution">
    <text evidence="4">Lacks conserved residue(s) required for the propagation of feature annotation.</text>
</comment>
<dbReference type="EC" id="6.3.4.-" evidence="4"/>
<comment type="function">
    <text evidence="4">Catalyzes the formation of N(4)-acetylcytidine (ac(4)C) at the wobble position of elongator tRNA(Met), using acetate and ATP as substrates. First activates an acetate ion to form acetyladenylate (Ac-AMP) and then transfers the acetyl group to tRNA to form ac(4)C34.</text>
</comment>
<keyword evidence="4" id="KW-0963">Cytoplasm</keyword>
<evidence type="ECO:0000313" key="5">
    <source>
        <dbReference type="EMBL" id="MCU5745693.1"/>
    </source>
</evidence>
<feature type="binding site" evidence="4">
    <location>
        <begin position="7"/>
        <end position="20"/>
    </location>
    <ligand>
        <name>ATP</name>
        <dbReference type="ChEBI" id="CHEBI:30616"/>
    </ligand>
</feature>
<feature type="binding site" evidence="4">
    <location>
        <position position="100"/>
    </location>
    <ligand>
        <name>ATP</name>
        <dbReference type="ChEBI" id="CHEBI:30616"/>
    </ligand>
</feature>
<keyword evidence="4" id="KW-0067">ATP-binding</keyword>
<evidence type="ECO:0000313" key="6">
    <source>
        <dbReference type="Proteomes" id="UP001209553"/>
    </source>
</evidence>
<keyword evidence="1 4" id="KW-0820">tRNA-binding</keyword>
<dbReference type="InterPro" id="IPR014729">
    <property type="entry name" value="Rossmann-like_a/b/a_fold"/>
</dbReference>
<sequence length="378" mass="43091">MKSVAIIAEYNPFHNGHQYQATTAKSLAHADVTIAIMSGQFVMRGEPAIYNKFHRTLMALSEVDLVAEMPIHATLSGGEYFANTGVQIARYLDVNSLSFGAESDDITQFTTLAEQLNTSNYREQLISKVKEGKSYARGLAEIFPNEPLLSSPNNTLGLSYVRAILQQNAGIEPLPIRRLGNAHHDTQIHEKQFASGTAIRQALQDQNAEWRKVVPYRIQDLYTEPSFNLDDIFPYLKYVIIARDKNDLKHIYGMTEGIESRLKTYIGQAHSYEEFIQLIKTKRYTRTHLQRLLMNVLLNIKTCDVTHDDVTGVRILGMTEHGRRYLKHLQTLYPERNFVTNVTKKSAPLFKNEIKATTIFNFFSGNDQTDFNTPVIRR</sequence>
<feature type="binding site" evidence="4">
    <location>
        <position position="153"/>
    </location>
    <ligand>
        <name>ATP</name>
        <dbReference type="ChEBI" id="CHEBI:30616"/>
    </ligand>
</feature>
<dbReference type="HAMAP" id="MF_01539">
    <property type="entry name" value="TmcAL"/>
    <property type="match status" value="1"/>
</dbReference>
<evidence type="ECO:0000256" key="1">
    <source>
        <dbReference type="ARBA" id="ARBA00022555"/>
    </source>
</evidence>